<dbReference type="Pfam" id="PF05354">
    <property type="entry name" value="Phage_attach"/>
    <property type="match status" value="1"/>
</dbReference>
<dbReference type="Gene3D" id="2.40.10.180">
    <property type="entry name" value="Phage tail proteins"/>
    <property type="match status" value="1"/>
</dbReference>
<gene>
    <name evidence="1" type="ORF">M8T91_18665</name>
</gene>
<organism evidence="1 2">
    <name type="scientific">Microbulbifer spongiae</name>
    <dbReference type="NCBI Taxonomy" id="2944933"/>
    <lineage>
        <taxon>Bacteria</taxon>
        <taxon>Pseudomonadati</taxon>
        <taxon>Pseudomonadota</taxon>
        <taxon>Gammaproteobacteria</taxon>
        <taxon>Cellvibrionales</taxon>
        <taxon>Microbulbiferaceae</taxon>
        <taxon>Microbulbifer</taxon>
    </lineage>
</organism>
<keyword evidence="2" id="KW-1185">Reference proteome</keyword>
<evidence type="ECO:0000313" key="2">
    <source>
        <dbReference type="Proteomes" id="UP001321520"/>
    </source>
</evidence>
<protein>
    <recommendedName>
        <fullName evidence="3">Head-tail adaptor protein</fullName>
    </recommendedName>
</protein>
<reference evidence="1 2" key="1">
    <citation type="submission" date="2022-05" db="EMBL/GenBank/DDBJ databases">
        <title>Microbulbifer sp. nov., isolated from sponge.</title>
        <authorList>
            <person name="Gao L."/>
        </authorList>
    </citation>
    <scope>NUCLEOTIDE SEQUENCE [LARGE SCALE GENOMIC DNA]</scope>
    <source>
        <strain evidence="1 2">MI-G</strain>
        <plasmid evidence="1 2">unnamed</plasmid>
    </source>
</reference>
<dbReference type="InterPro" id="IPR053734">
    <property type="entry name" value="Phage_Head-Tail_Connect_sf"/>
</dbReference>
<keyword evidence="1" id="KW-0614">Plasmid</keyword>
<evidence type="ECO:0008006" key="3">
    <source>
        <dbReference type="Google" id="ProtNLM"/>
    </source>
</evidence>
<geneLocation type="plasmid" evidence="1 2">
    <name>unnamed</name>
</geneLocation>
<dbReference type="EMBL" id="CP098024">
    <property type="protein sequence ID" value="WKD51679.1"/>
    <property type="molecule type" value="Genomic_DNA"/>
</dbReference>
<dbReference type="Proteomes" id="UP001321520">
    <property type="component" value="Plasmid unnamed"/>
</dbReference>
<name>A0ABY9EI80_9GAMM</name>
<proteinExistence type="predicted"/>
<accession>A0ABY9EI80</accession>
<sequence length="97" mass="11002">MDLEQRVAERNFQRWGKPASYTDGSGSDPVMCRVIRDQGIDEFADDRVRVPRMEFSLLVSEVGSHKPGALITVNGVEYQVRHLLEDDGTVRRVVVEN</sequence>
<evidence type="ECO:0000313" key="1">
    <source>
        <dbReference type="EMBL" id="WKD51679.1"/>
    </source>
</evidence>
<dbReference type="RefSeq" id="WP_301419230.1">
    <property type="nucleotide sequence ID" value="NZ_CP098024.1"/>
</dbReference>
<dbReference type="InterPro" id="IPR008018">
    <property type="entry name" value="Phage_tail_attach_FII"/>
</dbReference>